<feature type="domain" description="HTH tetR-type" evidence="4">
    <location>
        <begin position="13"/>
        <end position="56"/>
    </location>
</feature>
<accession>A0A1Y5SNB0</accession>
<dbReference type="GO" id="GO:0003677">
    <property type="term" value="F:DNA binding"/>
    <property type="evidence" value="ECO:0007669"/>
    <property type="project" value="UniProtKB-KW"/>
</dbReference>
<proteinExistence type="predicted"/>
<dbReference type="OrthoDB" id="9779746at2"/>
<keyword evidence="2" id="KW-0238">DNA-binding</keyword>
<name>A0A1Y5SNB0_9RHOB</name>
<evidence type="ECO:0000313" key="5">
    <source>
        <dbReference type="EMBL" id="SLN43486.1"/>
    </source>
</evidence>
<dbReference type="InterPro" id="IPR036271">
    <property type="entry name" value="Tet_transcr_reg_TetR-rel_C_sf"/>
</dbReference>
<dbReference type="PANTHER" id="PTHR47506:SF10">
    <property type="entry name" value="TRANSCRIPTIONAL REGULATORY PROTEIN"/>
    <property type="match status" value="1"/>
</dbReference>
<dbReference type="PANTHER" id="PTHR47506">
    <property type="entry name" value="TRANSCRIPTIONAL REGULATORY PROTEIN"/>
    <property type="match status" value="1"/>
</dbReference>
<dbReference type="SUPFAM" id="SSF46689">
    <property type="entry name" value="Homeodomain-like"/>
    <property type="match status" value="1"/>
</dbReference>
<evidence type="ECO:0000313" key="6">
    <source>
        <dbReference type="Proteomes" id="UP000193077"/>
    </source>
</evidence>
<evidence type="ECO:0000256" key="2">
    <source>
        <dbReference type="ARBA" id="ARBA00023125"/>
    </source>
</evidence>
<organism evidence="5 6">
    <name type="scientific">Falsiruegeria litorea R37</name>
    <dbReference type="NCBI Taxonomy" id="1200284"/>
    <lineage>
        <taxon>Bacteria</taxon>
        <taxon>Pseudomonadati</taxon>
        <taxon>Pseudomonadota</taxon>
        <taxon>Alphaproteobacteria</taxon>
        <taxon>Rhodobacterales</taxon>
        <taxon>Roseobacteraceae</taxon>
        <taxon>Falsiruegeria</taxon>
    </lineage>
</organism>
<dbReference type="Pfam" id="PF00440">
    <property type="entry name" value="TetR_N"/>
    <property type="match status" value="1"/>
</dbReference>
<reference evidence="5 6" key="1">
    <citation type="submission" date="2017-03" db="EMBL/GenBank/DDBJ databases">
        <authorList>
            <person name="Afonso C.L."/>
            <person name="Miller P.J."/>
            <person name="Scott M.A."/>
            <person name="Spackman E."/>
            <person name="Goraichik I."/>
            <person name="Dimitrov K.M."/>
            <person name="Suarez D.L."/>
            <person name="Swayne D.E."/>
        </authorList>
    </citation>
    <scope>NUCLEOTIDE SEQUENCE [LARGE SCALE GENOMIC DNA]</scope>
    <source>
        <strain evidence="5 6">CECT 7639</strain>
    </source>
</reference>
<dbReference type="AlphaFoldDB" id="A0A1Y5SNB0"/>
<dbReference type="RefSeq" id="WP_085795772.1">
    <property type="nucleotide sequence ID" value="NZ_FWFO01000001.1"/>
</dbReference>
<dbReference type="SUPFAM" id="SSF48498">
    <property type="entry name" value="Tetracyclin repressor-like, C-terminal domain"/>
    <property type="match status" value="1"/>
</dbReference>
<dbReference type="InterPro" id="IPR001647">
    <property type="entry name" value="HTH_TetR"/>
</dbReference>
<sequence>MSRPRQFDETDAIEGAMIIFWKRGYAGTNMPDLLDAMSLTRGSFYKAFEDKHSVYLRALDHYDDTRMARALNQMADPATGGARERLLSFFLRTEYHAAKPARKVGCFLCNALVEMAPFDEICATRCAEISARLHQALSSVLLEMMPESDPAVIKRKATALQRLYLGSHAMGRMGASFDEWSQMLDEIV</sequence>
<evidence type="ECO:0000256" key="1">
    <source>
        <dbReference type="ARBA" id="ARBA00023015"/>
    </source>
</evidence>
<evidence type="ECO:0000259" key="4">
    <source>
        <dbReference type="Pfam" id="PF00440"/>
    </source>
</evidence>
<protein>
    <submittedName>
        <fullName evidence="5">HTH-type transcriptional repressor ComR</fullName>
    </submittedName>
</protein>
<dbReference type="InterPro" id="IPR009057">
    <property type="entry name" value="Homeodomain-like_sf"/>
</dbReference>
<dbReference type="EMBL" id="FWFO01000001">
    <property type="protein sequence ID" value="SLN43486.1"/>
    <property type="molecule type" value="Genomic_DNA"/>
</dbReference>
<evidence type="ECO:0000256" key="3">
    <source>
        <dbReference type="ARBA" id="ARBA00023163"/>
    </source>
</evidence>
<gene>
    <name evidence="5" type="primary">comR</name>
    <name evidence="5" type="ORF">TRL7639_02278</name>
</gene>
<keyword evidence="1" id="KW-0805">Transcription regulation</keyword>
<dbReference type="Gene3D" id="1.10.10.60">
    <property type="entry name" value="Homeodomain-like"/>
    <property type="match status" value="1"/>
</dbReference>
<dbReference type="Gene3D" id="1.10.357.10">
    <property type="entry name" value="Tetracycline Repressor, domain 2"/>
    <property type="match status" value="1"/>
</dbReference>
<dbReference type="Proteomes" id="UP000193077">
    <property type="component" value="Unassembled WGS sequence"/>
</dbReference>
<keyword evidence="6" id="KW-1185">Reference proteome</keyword>
<keyword evidence="3" id="KW-0804">Transcription</keyword>